<protein>
    <submittedName>
        <fullName evidence="2">Uncharacterized protein</fullName>
    </submittedName>
</protein>
<dbReference type="Proteomes" id="UP000236754">
    <property type="component" value="Unassembled WGS sequence"/>
</dbReference>
<feature type="region of interest" description="Disordered" evidence="1">
    <location>
        <begin position="100"/>
        <end position="130"/>
    </location>
</feature>
<dbReference type="AlphaFoldDB" id="A0A1H5SL18"/>
<accession>A0A1H5SL18</accession>
<proteinExistence type="predicted"/>
<name>A0A1H5SL18_9ACTN</name>
<gene>
    <name evidence="2" type="ORF">SAMN05216223_101180</name>
</gene>
<evidence type="ECO:0000313" key="3">
    <source>
        <dbReference type="Proteomes" id="UP000236754"/>
    </source>
</evidence>
<dbReference type="EMBL" id="FNVU01000001">
    <property type="protein sequence ID" value="SEF51313.1"/>
    <property type="molecule type" value="Genomic_DNA"/>
</dbReference>
<dbReference type="OrthoDB" id="4552079at2"/>
<sequence length="130" mass="15086">MAERWGLIVEESKGGRYGFVYAHVLEVFTGSRADALTRLEAHATTYRPRRGPYGPRTRLFRSTDGFLMVSGDAPSEYASDWHTLCRFTVAELLRDSEDTRKTAEAEWQERAEVERQEREAKRSARRARRM</sequence>
<dbReference type="RefSeq" id="WP_103883607.1">
    <property type="nucleotide sequence ID" value="NZ_FNVU01000001.1"/>
</dbReference>
<feature type="compositionally biased region" description="Basic and acidic residues" evidence="1">
    <location>
        <begin position="100"/>
        <end position="122"/>
    </location>
</feature>
<reference evidence="2 3" key="1">
    <citation type="submission" date="2016-10" db="EMBL/GenBank/DDBJ databases">
        <authorList>
            <person name="de Groot N.N."/>
        </authorList>
    </citation>
    <scope>NUCLEOTIDE SEQUENCE [LARGE SCALE GENOMIC DNA]</scope>
    <source>
        <strain evidence="2 3">CGMCC 4.2023</strain>
    </source>
</reference>
<organism evidence="2 3">
    <name type="scientific">Actinacidiphila yanglinensis</name>
    <dbReference type="NCBI Taxonomy" id="310779"/>
    <lineage>
        <taxon>Bacteria</taxon>
        <taxon>Bacillati</taxon>
        <taxon>Actinomycetota</taxon>
        <taxon>Actinomycetes</taxon>
        <taxon>Kitasatosporales</taxon>
        <taxon>Streptomycetaceae</taxon>
        <taxon>Actinacidiphila</taxon>
    </lineage>
</organism>
<evidence type="ECO:0000256" key="1">
    <source>
        <dbReference type="SAM" id="MobiDB-lite"/>
    </source>
</evidence>
<keyword evidence="3" id="KW-1185">Reference proteome</keyword>
<evidence type="ECO:0000313" key="2">
    <source>
        <dbReference type="EMBL" id="SEF51313.1"/>
    </source>
</evidence>